<dbReference type="EMBL" id="MK820634">
    <property type="protein sequence ID" value="QCW06831.1"/>
    <property type="molecule type" value="Genomic_DNA"/>
</dbReference>
<feature type="domain" description="Homing endonuclease LAGLIDADG" evidence="2">
    <location>
        <begin position="2"/>
        <end position="95"/>
    </location>
</feature>
<reference evidence="3" key="1">
    <citation type="submission" date="2019-04" db="EMBL/GenBank/DDBJ databases">
        <authorList>
            <person name="Yu Z."/>
            <person name="Deng C."/>
        </authorList>
    </citation>
    <scope>NUCLEOTIDE SEQUENCE</scope>
</reference>
<dbReference type="PANTHER" id="PTHR36181">
    <property type="entry name" value="INTRON-ENCODED ENDONUCLEASE AI3-RELATED"/>
    <property type="match status" value="1"/>
</dbReference>
<evidence type="ECO:0000313" key="3">
    <source>
        <dbReference type="EMBL" id="QCW06831.1"/>
    </source>
</evidence>
<dbReference type="SUPFAM" id="SSF55608">
    <property type="entry name" value="Homing endonucleases"/>
    <property type="match status" value="1"/>
</dbReference>
<dbReference type="RefSeq" id="YP_009663693.1">
    <property type="nucleotide sequence ID" value="NC_042947.1"/>
</dbReference>
<organism evidence="3">
    <name type="scientific">Dactylella tenuis</name>
    <dbReference type="NCBI Taxonomy" id="383872"/>
    <lineage>
        <taxon>Eukaryota</taxon>
        <taxon>Fungi</taxon>
        <taxon>Dikarya</taxon>
        <taxon>Ascomycota</taxon>
        <taxon>Pezizomycotina</taxon>
        <taxon>Orbiliomycetes</taxon>
        <taxon>Orbiliales</taxon>
        <taxon>Orbiliaceae</taxon>
        <taxon>Dactylella</taxon>
    </lineage>
</organism>
<dbReference type="AlphaFoldDB" id="A0A4Y5MX26"/>
<dbReference type="InterPro" id="IPR004860">
    <property type="entry name" value="LAGLIDADG_dom"/>
</dbReference>
<accession>A0A4Y5MX26</accession>
<keyword evidence="1" id="KW-0175">Coiled coil</keyword>
<sequence>MLKGLTDAEGTFYIKHRNVNTNAYSFKYSIGVHIDDKDMLIFIQKTLGMGKVFISGKKVEYEVFDFKSIAKIIKIFTNYPLNSTKLLNFLDFKKAFELYKSSNRKSDEVIQEIAKLKNNMNTKRTNFNFP</sequence>
<feature type="coiled-coil region" evidence="1">
    <location>
        <begin position="99"/>
        <end position="126"/>
    </location>
</feature>
<gene>
    <name evidence="3" type="primary">orf130</name>
</gene>
<evidence type="ECO:0000256" key="1">
    <source>
        <dbReference type="SAM" id="Coils"/>
    </source>
</evidence>
<name>A0A4Y5MX26_9PEZI</name>
<geneLocation type="mitochondrion" evidence="3"/>
<keyword evidence="3" id="KW-0496">Mitochondrion</keyword>
<dbReference type="GeneID" id="40512582"/>
<protein>
    <recommendedName>
        <fullName evidence="2">Homing endonuclease LAGLIDADG domain-containing protein</fullName>
    </recommendedName>
</protein>
<dbReference type="GO" id="GO:0004519">
    <property type="term" value="F:endonuclease activity"/>
    <property type="evidence" value="ECO:0007669"/>
    <property type="project" value="InterPro"/>
</dbReference>
<dbReference type="InterPro" id="IPR051289">
    <property type="entry name" value="LAGLIDADG_Endonuclease"/>
</dbReference>
<evidence type="ECO:0000259" key="2">
    <source>
        <dbReference type="Pfam" id="PF00961"/>
    </source>
</evidence>
<proteinExistence type="predicted"/>
<dbReference type="PANTHER" id="PTHR36181:SF2">
    <property type="entry name" value="INTRON-ENCODED ENDONUCLEASE AI3-RELATED"/>
    <property type="match status" value="1"/>
</dbReference>
<dbReference type="Pfam" id="PF00961">
    <property type="entry name" value="LAGLIDADG_1"/>
    <property type="match status" value="1"/>
</dbReference>
<dbReference type="Gene3D" id="3.10.28.10">
    <property type="entry name" value="Homing endonucleases"/>
    <property type="match status" value="1"/>
</dbReference>
<dbReference type="GO" id="GO:0005739">
    <property type="term" value="C:mitochondrion"/>
    <property type="evidence" value="ECO:0007669"/>
    <property type="project" value="UniProtKB-ARBA"/>
</dbReference>
<dbReference type="InterPro" id="IPR027434">
    <property type="entry name" value="Homing_endonucl"/>
</dbReference>